<organism evidence="2 3">
    <name type="scientific">Volvox reticuliferus</name>
    <dbReference type="NCBI Taxonomy" id="1737510"/>
    <lineage>
        <taxon>Eukaryota</taxon>
        <taxon>Viridiplantae</taxon>
        <taxon>Chlorophyta</taxon>
        <taxon>core chlorophytes</taxon>
        <taxon>Chlorophyceae</taxon>
        <taxon>CS clade</taxon>
        <taxon>Chlamydomonadales</taxon>
        <taxon>Volvocaceae</taxon>
        <taxon>Volvox</taxon>
    </lineage>
</organism>
<proteinExistence type="predicted"/>
<dbReference type="OrthoDB" id="546354at2759"/>
<dbReference type="EMBL" id="BNCP01000025">
    <property type="protein sequence ID" value="GIL82959.1"/>
    <property type="molecule type" value="Genomic_DNA"/>
</dbReference>
<feature type="non-terminal residue" evidence="2">
    <location>
        <position position="125"/>
    </location>
</feature>
<keyword evidence="3" id="KW-1185">Reference proteome</keyword>
<reference evidence="2" key="1">
    <citation type="journal article" date="2021" name="Proc. Natl. Acad. Sci. U.S.A.">
        <title>Three genomes in the algal genus Volvox reveal the fate of a haploid sex-determining region after a transition to homothallism.</title>
        <authorList>
            <person name="Yamamoto K."/>
            <person name="Hamaji T."/>
            <person name="Kawai-Toyooka H."/>
            <person name="Matsuzaki R."/>
            <person name="Takahashi F."/>
            <person name="Nishimura Y."/>
            <person name="Kawachi M."/>
            <person name="Noguchi H."/>
            <person name="Minakuchi Y."/>
            <person name="Umen J.G."/>
            <person name="Toyoda A."/>
            <person name="Nozaki H."/>
        </authorList>
    </citation>
    <scope>NUCLEOTIDE SEQUENCE</scope>
    <source>
        <strain evidence="2">NIES-3786</strain>
    </source>
</reference>
<evidence type="ECO:0000256" key="1">
    <source>
        <dbReference type="SAM" id="MobiDB-lite"/>
    </source>
</evidence>
<feature type="region of interest" description="Disordered" evidence="1">
    <location>
        <begin position="14"/>
        <end position="37"/>
    </location>
</feature>
<comment type="caution">
    <text evidence="2">The sequence shown here is derived from an EMBL/GenBank/DDBJ whole genome shotgun (WGS) entry which is preliminary data.</text>
</comment>
<evidence type="ECO:0000313" key="2">
    <source>
        <dbReference type="EMBL" id="GIL82959.1"/>
    </source>
</evidence>
<accession>A0A8J4FQC0</accession>
<gene>
    <name evidence="2" type="ORF">Vretifemale_11648</name>
</gene>
<evidence type="ECO:0000313" key="3">
    <source>
        <dbReference type="Proteomes" id="UP000747110"/>
    </source>
</evidence>
<dbReference type="AlphaFoldDB" id="A0A8J4FQC0"/>
<dbReference type="Proteomes" id="UP000747110">
    <property type="component" value="Unassembled WGS sequence"/>
</dbReference>
<sequence>MDVPAVDILQRNARGTRAACTRDSSPASPQPHGAEPAPIALPILRMQPFNLPPSVKFWGALKEQNYNRFSIYSLLVSYTPPGHLHGQRLAVLQMVLQFRTRLGRQLVPPERRHHGLPARQRQVHH</sequence>
<name>A0A8J4FQC0_9CHLO</name>
<protein>
    <submittedName>
        <fullName evidence="2">Uncharacterized protein</fullName>
    </submittedName>
</protein>